<evidence type="ECO:0000259" key="6">
    <source>
        <dbReference type="Pfam" id="PF05154"/>
    </source>
</evidence>
<evidence type="ECO:0000256" key="3">
    <source>
        <dbReference type="ARBA" id="ARBA00022989"/>
    </source>
</evidence>
<evidence type="ECO:0000256" key="1">
    <source>
        <dbReference type="ARBA" id="ARBA00004141"/>
    </source>
</evidence>
<protein>
    <recommendedName>
        <fullName evidence="6">TM2 domain-containing protein</fullName>
    </recommendedName>
</protein>
<keyword evidence="3 5" id="KW-1133">Transmembrane helix</keyword>
<sequence length="71" mass="7602">MEKSSKSFVAALLLCIFLSGLSGHRFYAGKVGTAILQIITLGGLGIWWLIDLIMIISGKFTDSEGKVISAN</sequence>
<dbReference type="PANTHER" id="PTHR21016">
    <property type="entry name" value="BETA-AMYLOID BINDING PROTEIN-RELATED"/>
    <property type="match status" value="1"/>
</dbReference>
<dbReference type="RefSeq" id="WP_188889193.1">
    <property type="nucleotide sequence ID" value="NZ_BMHY01000003.1"/>
</dbReference>
<dbReference type="EMBL" id="BMHY01000003">
    <property type="protein sequence ID" value="GGG67318.1"/>
    <property type="molecule type" value="Genomic_DNA"/>
</dbReference>
<dbReference type="AlphaFoldDB" id="A0A917H4W5"/>
<gene>
    <name evidence="7" type="ORF">GCM10010918_22410</name>
</gene>
<comment type="caution">
    <text evidence="7">The sequence shown here is derived from an EMBL/GenBank/DDBJ whole genome shotgun (WGS) entry which is preliminary data.</text>
</comment>
<evidence type="ECO:0000256" key="4">
    <source>
        <dbReference type="ARBA" id="ARBA00023136"/>
    </source>
</evidence>
<organism evidence="7 8">
    <name type="scientific">Paenibacillus radicis</name>
    <name type="common">ex Gao et al. 2016</name>
    <dbReference type="NCBI Taxonomy" id="1737354"/>
    <lineage>
        <taxon>Bacteria</taxon>
        <taxon>Bacillati</taxon>
        <taxon>Bacillota</taxon>
        <taxon>Bacilli</taxon>
        <taxon>Bacillales</taxon>
        <taxon>Paenibacillaceae</taxon>
        <taxon>Paenibacillus</taxon>
    </lineage>
</organism>
<reference evidence="7 8" key="1">
    <citation type="journal article" date="2014" name="Int. J. Syst. Evol. Microbiol.">
        <title>Complete genome sequence of Corynebacterium casei LMG S-19264T (=DSM 44701T), isolated from a smear-ripened cheese.</title>
        <authorList>
            <consortium name="US DOE Joint Genome Institute (JGI-PGF)"/>
            <person name="Walter F."/>
            <person name="Albersmeier A."/>
            <person name="Kalinowski J."/>
            <person name="Ruckert C."/>
        </authorList>
    </citation>
    <scope>NUCLEOTIDE SEQUENCE [LARGE SCALE GENOMIC DNA]</scope>
    <source>
        <strain evidence="7 8">CGMCC 1.15286</strain>
    </source>
</reference>
<dbReference type="Pfam" id="PF05154">
    <property type="entry name" value="TM2"/>
    <property type="match status" value="1"/>
</dbReference>
<keyword evidence="2 5" id="KW-0812">Transmembrane</keyword>
<evidence type="ECO:0000256" key="5">
    <source>
        <dbReference type="SAM" id="Phobius"/>
    </source>
</evidence>
<dbReference type="Proteomes" id="UP000600247">
    <property type="component" value="Unassembled WGS sequence"/>
</dbReference>
<name>A0A917H4W5_9BACL</name>
<evidence type="ECO:0000256" key="2">
    <source>
        <dbReference type="ARBA" id="ARBA00022692"/>
    </source>
</evidence>
<dbReference type="InterPro" id="IPR050932">
    <property type="entry name" value="TM2D1-3-like"/>
</dbReference>
<dbReference type="InterPro" id="IPR007829">
    <property type="entry name" value="TM2"/>
</dbReference>
<keyword evidence="8" id="KW-1185">Reference proteome</keyword>
<evidence type="ECO:0000313" key="8">
    <source>
        <dbReference type="Proteomes" id="UP000600247"/>
    </source>
</evidence>
<comment type="subcellular location">
    <subcellularLocation>
        <location evidence="1">Membrane</location>
        <topology evidence="1">Multi-pass membrane protein</topology>
    </subcellularLocation>
</comment>
<feature type="transmembrane region" description="Helical" evidence="5">
    <location>
        <begin position="33"/>
        <end position="56"/>
    </location>
</feature>
<evidence type="ECO:0000313" key="7">
    <source>
        <dbReference type="EMBL" id="GGG67318.1"/>
    </source>
</evidence>
<proteinExistence type="predicted"/>
<accession>A0A917H4W5</accession>
<feature type="domain" description="TM2" evidence="6">
    <location>
        <begin position="5"/>
        <end position="53"/>
    </location>
</feature>
<dbReference type="PANTHER" id="PTHR21016:SF25">
    <property type="entry name" value="TM2 DOMAIN-CONTAINING PROTEIN DDB_G0277895-RELATED"/>
    <property type="match status" value="1"/>
</dbReference>
<keyword evidence="4 5" id="KW-0472">Membrane</keyword>
<dbReference type="GO" id="GO:0016020">
    <property type="term" value="C:membrane"/>
    <property type="evidence" value="ECO:0007669"/>
    <property type="project" value="UniProtKB-SubCell"/>
</dbReference>